<dbReference type="EMBL" id="BK015847">
    <property type="protein sequence ID" value="DAE28002.1"/>
    <property type="molecule type" value="Genomic_DNA"/>
</dbReference>
<sequence length="49" mass="5512">MENAIDKYCPLNPSEDQALLCSGEKCAWWDEDSQACLAVALVRAIKKRK</sequence>
<proteinExistence type="predicted"/>
<evidence type="ECO:0000313" key="1">
    <source>
        <dbReference type="EMBL" id="DAE28002.1"/>
    </source>
</evidence>
<reference evidence="1" key="1">
    <citation type="journal article" date="2021" name="Proc. Natl. Acad. Sci. U.S.A.">
        <title>A Catalog of Tens of Thousands of Viruses from Human Metagenomes Reveals Hidden Associations with Chronic Diseases.</title>
        <authorList>
            <person name="Tisza M.J."/>
            <person name="Buck C.B."/>
        </authorList>
    </citation>
    <scope>NUCLEOTIDE SEQUENCE</scope>
    <source>
        <strain evidence="1">Ctvxh7</strain>
    </source>
</reference>
<name>A0A8S5RA18_9CAUD</name>
<accession>A0A8S5RA18</accession>
<protein>
    <submittedName>
        <fullName evidence="1">Uncharacterized protein</fullName>
    </submittedName>
</protein>
<organism evidence="1">
    <name type="scientific">Siphoviridae sp. ctvxh7</name>
    <dbReference type="NCBI Taxonomy" id="2827283"/>
    <lineage>
        <taxon>Viruses</taxon>
        <taxon>Duplodnaviria</taxon>
        <taxon>Heunggongvirae</taxon>
        <taxon>Uroviricota</taxon>
        <taxon>Caudoviricetes</taxon>
    </lineage>
</organism>